<dbReference type="GO" id="GO:0015995">
    <property type="term" value="P:chlorophyll biosynthetic process"/>
    <property type="evidence" value="ECO:0007669"/>
    <property type="project" value="TreeGrafter"/>
</dbReference>
<dbReference type="PANTHER" id="PTHR42685:SF13">
    <property type="entry name" value="GERANYLGERANYL DIPHOSPHATE REDUCTASE"/>
    <property type="match status" value="1"/>
</dbReference>
<keyword evidence="4" id="KW-1185">Reference proteome</keyword>
<organism evidence="3 4">
    <name type="scientific">Escallonia rubra</name>
    <dbReference type="NCBI Taxonomy" id="112253"/>
    <lineage>
        <taxon>Eukaryota</taxon>
        <taxon>Viridiplantae</taxon>
        <taxon>Streptophyta</taxon>
        <taxon>Embryophyta</taxon>
        <taxon>Tracheophyta</taxon>
        <taxon>Spermatophyta</taxon>
        <taxon>Magnoliopsida</taxon>
        <taxon>eudicotyledons</taxon>
        <taxon>Gunneridae</taxon>
        <taxon>Pentapetalae</taxon>
        <taxon>asterids</taxon>
        <taxon>campanulids</taxon>
        <taxon>Escalloniales</taxon>
        <taxon>Escalloniaceae</taxon>
        <taxon>Escallonia</taxon>
    </lineage>
</organism>
<accession>A0AA88RLY5</accession>
<dbReference type="PANTHER" id="PTHR42685">
    <property type="entry name" value="GERANYLGERANYL DIPHOSPHATE REDUCTASE"/>
    <property type="match status" value="1"/>
</dbReference>
<dbReference type="Gene3D" id="3.50.50.60">
    <property type="entry name" value="FAD/NAD(P)-binding domain"/>
    <property type="match status" value="1"/>
</dbReference>
<protein>
    <recommendedName>
        <fullName evidence="2">FAD-binding domain-containing protein</fullName>
    </recommendedName>
</protein>
<evidence type="ECO:0000313" key="3">
    <source>
        <dbReference type="EMBL" id="KAK2985130.1"/>
    </source>
</evidence>
<dbReference type="Proteomes" id="UP001187471">
    <property type="component" value="Unassembled WGS sequence"/>
</dbReference>
<comment type="caution">
    <text evidence="3">The sequence shown here is derived from an EMBL/GenBank/DDBJ whole genome shotgun (WGS) entry which is preliminary data.</text>
</comment>
<feature type="region of interest" description="Disordered" evidence="1">
    <location>
        <begin position="158"/>
        <end position="182"/>
    </location>
</feature>
<sequence>MAAQSQPHPLHSLTRTIKASPASLKLLRKLSRLIVAAKSNPRPNLSGRKLRVAVIGGGPAGSSVAKSLARGGVETLLLERSPAFAKPCGGAIPLCMLNEFNIPSHLVDSKATHMKIIFSSNLTVDQPPSIEHGTHVYRFRRMGQDRGTDETILWDLQAGGDSDEGNPGDCQTTSKDAAYPIA</sequence>
<dbReference type="InterPro" id="IPR050407">
    <property type="entry name" value="Geranylgeranyl_reductase"/>
</dbReference>
<dbReference type="AlphaFoldDB" id="A0AA88RLY5"/>
<dbReference type="GO" id="GO:0009535">
    <property type="term" value="C:chloroplast thylakoid membrane"/>
    <property type="evidence" value="ECO:0007669"/>
    <property type="project" value="TreeGrafter"/>
</dbReference>
<evidence type="ECO:0000313" key="4">
    <source>
        <dbReference type="Proteomes" id="UP001187471"/>
    </source>
</evidence>
<reference evidence="3" key="1">
    <citation type="submission" date="2022-12" db="EMBL/GenBank/DDBJ databases">
        <title>Draft genome assemblies for two species of Escallonia (Escalloniales).</title>
        <authorList>
            <person name="Chanderbali A."/>
            <person name="Dervinis C."/>
            <person name="Anghel I."/>
            <person name="Soltis D."/>
            <person name="Soltis P."/>
            <person name="Zapata F."/>
        </authorList>
    </citation>
    <scope>NUCLEOTIDE SEQUENCE</scope>
    <source>
        <strain evidence="3">UCBG92.1500</strain>
        <tissue evidence="3">Leaf</tissue>
    </source>
</reference>
<name>A0AA88RLY5_9ASTE</name>
<gene>
    <name evidence="3" type="ORF">RJ640_021938</name>
</gene>
<proteinExistence type="predicted"/>
<evidence type="ECO:0000256" key="1">
    <source>
        <dbReference type="SAM" id="MobiDB-lite"/>
    </source>
</evidence>
<dbReference type="GO" id="GO:0045550">
    <property type="term" value="F:geranylgeranyl reductase activity"/>
    <property type="evidence" value="ECO:0007669"/>
    <property type="project" value="TreeGrafter"/>
</dbReference>
<feature type="domain" description="FAD-binding" evidence="2">
    <location>
        <begin position="50"/>
        <end position="82"/>
    </location>
</feature>
<dbReference type="EMBL" id="JAVXUO010001192">
    <property type="protein sequence ID" value="KAK2985130.1"/>
    <property type="molecule type" value="Genomic_DNA"/>
</dbReference>
<dbReference type="InterPro" id="IPR002938">
    <property type="entry name" value="FAD-bd"/>
</dbReference>
<evidence type="ECO:0000259" key="2">
    <source>
        <dbReference type="Pfam" id="PF01494"/>
    </source>
</evidence>
<dbReference type="Pfam" id="PF01494">
    <property type="entry name" value="FAD_binding_3"/>
    <property type="match status" value="1"/>
</dbReference>
<dbReference type="GO" id="GO:0071949">
    <property type="term" value="F:FAD binding"/>
    <property type="evidence" value="ECO:0007669"/>
    <property type="project" value="InterPro"/>
</dbReference>
<dbReference type="SUPFAM" id="SSF51905">
    <property type="entry name" value="FAD/NAD(P)-binding domain"/>
    <property type="match status" value="1"/>
</dbReference>
<dbReference type="InterPro" id="IPR036188">
    <property type="entry name" value="FAD/NAD-bd_sf"/>
</dbReference>